<gene>
    <name evidence="3" type="ORF">FNF29_00793</name>
</gene>
<dbReference type="Pfam" id="PF13521">
    <property type="entry name" value="AAA_28"/>
    <property type="match status" value="1"/>
</dbReference>
<evidence type="ECO:0000256" key="1">
    <source>
        <dbReference type="SAM" id="MobiDB-lite"/>
    </source>
</evidence>
<evidence type="ECO:0000313" key="3">
    <source>
        <dbReference type="EMBL" id="KAA0156682.1"/>
    </source>
</evidence>
<feature type="domain" description="NadR/Ttd14 AAA" evidence="2">
    <location>
        <begin position="4"/>
        <end position="102"/>
    </location>
</feature>
<dbReference type="InterPro" id="IPR027417">
    <property type="entry name" value="P-loop_NTPase"/>
</dbReference>
<proteinExistence type="predicted"/>
<dbReference type="Proteomes" id="UP000323011">
    <property type="component" value="Unassembled WGS sequence"/>
</dbReference>
<dbReference type="InterPro" id="IPR038727">
    <property type="entry name" value="NadR/Ttd14_AAA_dom"/>
</dbReference>
<sequence length="291" mass="31505">MLVVCLEGCHGSGKTELCRSFAESGFTVLDEAFMDMPAYALHPQSLLMETMWATQWFRHVLEKASKLAPEERSRAVFVADRSPFSAVFYSRRDGALLEPVIRSQIGEIAEEAGIHIITAHLAVDPELLWSRIQSRLKLEPFRVKYREGEREWMDTTQSWYNGFDWDVTIDNGSQSIAELLDLAVEAIREASPHARRLLDAASISVGSGSPASSVRGPDGAFEASGACEVSCAAAAHNVTPVKRPAAQRGGSSGSQTPSGRDSPASMGHAAASEHAIDFDLAATAEDFEGAH</sequence>
<feature type="region of interest" description="Disordered" evidence="1">
    <location>
        <begin position="242"/>
        <end position="272"/>
    </location>
</feature>
<organism evidence="3 4">
    <name type="scientific">Cafeteria roenbergensis</name>
    <name type="common">Marine flagellate</name>
    <dbReference type="NCBI Taxonomy" id="33653"/>
    <lineage>
        <taxon>Eukaryota</taxon>
        <taxon>Sar</taxon>
        <taxon>Stramenopiles</taxon>
        <taxon>Bigyra</taxon>
        <taxon>Opalozoa</taxon>
        <taxon>Bicosoecida</taxon>
        <taxon>Cafeteriaceae</taxon>
        <taxon>Cafeteria</taxon>
    </lineage>
</organism>
<comment type="caution">
    <text evidence="3">The sequence shown here is derived from an EMBL/GenBank/DDBJ whole genome shotgun (WGS) entry which is preliminary data.</text>
</comment>
<protein>
    <recommendedName>
        <fullName evidence="2">NadR/Ttd14 AAA domain-containing protein</fullName>
    </recommendedName>
</protein>
<dbReference type="Gene3D" id="3.40.50.300">
    <property type="entry name" value="P-loop containing nucleotide triphosphate hydrolases"/>
    <property type="match status" value="1"/>
</dbReference>
<dbReference type="EMBL" id="VLTN01000003">
    <property type="protein sequence ID" value="KAA0156682.1"/>
    <property type="molecule type" value="Genomic_DNA"/>
</dbReference>
<name>A0A5A8CU56_CAFRO</name>
<evidence type="ECO:0000313" key="4">
    <source>
        <dbReference type="Proteomes" id="UP000323011"/>
    </source>
</evidence>
<dbReference type="SUPFAM" id="SSF52540">
    <property type="entry name" value="P-loop containing nucleoside triphosphate hydrolases"/>
    <property type="match status" value="1"/>
</dbReference>
<evidence type="ECO:0000259" key="2">
    <source>
        <dbReference type="Pfam" id="PF13521"/>
    </source>
</evidence>
<dbReference type="AlphaFoldDB" id="A0A5A8CU56"/>
<accession>A0A5A8CU56</accession>
<reference evidence="3 4" key="1">
    <citation type="submission" date="2019-07" db="EMBL/GenBank/DDBJ databases">
        <title>Genomes of Cafeteria roenbergensis.</title>
        <authorList>
            <person name="Fischer M.G."/>
            <person name="Hackl T."/>
            <person name="Roman M."/>
        </authorList>
    </citation>
    <scope>NUCLEOTIDE SEQUENCE [LARGE SCALE GENOMIC DNA]</scope>
    <source>
        <strain evidence="3 4">BVI</strain>
    </source>
</reference>
<keyword evidence="4" id="KW-1185">Reference proteome</keyword>